<dbReference type="EMBL" id="WUTW01000008">
    <property type="protein sequence ID" value="MXQ67704.1"/>
    <property type="molecule type" value="Genomic_DNA"/>
</dbReference>
<sequence>MQMIKRVKAGERKLAERVSWAVLRRWGRRGTVLVACALGAALGRAVADGIIGEAWELVRHLLV</sequence>
<keyword evidence="2" id="KW-1185">Reference proteome</keyword>
<evidence type="ECO:0000313" key="1">
    <source>
        <dbReference type="EMBL" id="MXQ67704.1"/>
    </source>
</evidence>
<evidence type="ECO:0000313" key="2">
    <source>
        <dbReference type="Proteomes" id="UP000431901"/>
    </source>
</evidence>
<reference evidence="1 2" key="1">
    <citation type="submission" date="2019-12" db="EMBL/GenBank/DDBJ databases">
        <title>Nocardia macrotermitis sp. nov. and Nocardia aurantia sp. nov., isolated from the gut of the fungus growing-termite Macrotermes natalensis.</title>
        <authorList>
            <person name="Christine B."/>
            <person name="Rene B."/>
        </authorList>
    </citation>
    <scope>NUCLEOTIDE SEQUENCE [LARGE SCALE GENOMIC DNA]</scope>
    <source>
        <strain evidence="1 2">DSM 102126</strain>
    </source>
</reference>
<comment type="caution">
    <text evidence="1">The sequence shown here is derived from an EMBL/GenBank/DDBJ whole genome shotgun (WGS) entry which is preliminary data.</text>
</comment>
<dbReference type="AlphaFoldDB" id="A0A6I4WLA4"/>
<organism evidence="1 2">
    <name type="scientific">Actinomadura rayongensis</name>
    <dbReference type="NCBI Taxonomy" id="1429076"/>
    <lineage>
        <taxon>Bacteria</taxon>
        <taxon>Bacillati</taxon>
        <taxon>Actinomycetota</taxon>
        <taxon>Actinomycetes</taxon>
        <taxon>Streptosporangiales</taxon>
        <taxon>Thermomonosporaceae</taxon>
        <taxon>Actinomadura</taxon>
    </lineage>
</organism>
<dbReference type="Proteomes" id="UP000431901">
    <property type="component" value="Unassembled WGS sequence"/>
</dbReference>
<dbReference type="RefSeq" id="WP_161105890.1">
    <property type="nucleotide sequence ID" value="NZ_JBHLYI010000011.1"/>
</dbReference>
<proteinExistence type="predicted"/>
<gene>
    <name evidence="1" type="ORF">GQ466_27165</name>
</gene>
<name>A0A6I4WLA4_9ACTN</name>
<protein>
    <submittedName>
        <fullName evidence="1">Uncharacterized protein</fullName>
    </submittedName>
</protein>
<accession>A0A6I4WLA4</accession>